<dbReference type="SUPFAM" id="SSF52172">
    <property type="entry name" value="CheY-like"/>
    <property type="match status" value="1"/>
</dbReference>
<dbReference type="InterPro" id="IPR001789">
    <property type="entry name" value="Sig_transdc_resp-reg_receiver"/>
</dbReference>
<evidence type="ECO:0000256" key="1">
    <source>
        <dbReference type="ARBA" id="ARBA00022553"/>
    </source>
</evidence>
<dbReference type="SMART" id="SM00448">
    <property type="entry name" value="REC"/>
    <property type="match status" value="1"/>
</dbReference>
<evidence type="ECO:0000256" key="2">
    <source>
        <dbReference type="ARBA" id="ARBA00023012"/>
    </source>
</evidence>
<dbReference type="CDD" id="cd17574">
    <property type="entry name" value="REC_OmpR"/>
    <property type="match status" value="1"/>
</dbReference>
<keyword evidence="2" id="KW-0902">Two-component regulatory system</keyword>
<dbReference type="InterPro" id="IPR050595">
    <property type="entry name" value="Bact_response_regulator"/>
</dbReference>
<evidence type="ECO:0000313" key="6">
    <source>
        <dbReference type="Proteomes" id="UP001291999"/>
    </source>
</evidence>
<protein>
    <submittedName>
        <fullName evidence="5">Response regulator</fullName>
    </submittedName>
</protein>
<comment type="caution">
    <text evidence="5">The sequence shown here is derived from an EMBL/GenBank/DDBJ whole genome shotgun (WGS) entry which is preliminary data.</text>
</comment>
<organism evidence="5 6">
    <name type="scientific">Nocardioides renjunii</name>
    <dbReference type="NCBI Taxonomy" id="3095075"/>
    <lineage>
        <taxon>Bacteria</taxon>
        <taxon>Bacillati</taxon>
        <taxon>Actinomycetota</taxon>
        <taxon>Actinomycetes</taxon>
        <taxon>Propionibacteriales</taxon>
        <taxon>Nocardioidaceae</taxon>
        <taxon>Nocardioides</taxon>
    </lineage>
</organism>
<dbReference type="PANTHER" id="PTHR44591">
    <property type="entry name" value="STRESS RESPONSE REGULATOR PROTEIN 1"/>
    <property type="match status" value="1"/>
</dbReference>
<dbReference type="PANTHER" id="PTHR44591:SF14">
    <property type="entry name" value="PROTEIN PILG"/>
    <property type="match status" value="1"/>
</dbReference>
<dbReference type="PROSITE" id="PS50110">
    <property type="entry name" value="RESPONSE_REGULATORY"/>
    <property type="match status" value="1"/>
</dbReference>
<accession>A0ABU5KEM5</accession>
<name>A0ABU5KEM5_9ACTN</name>
<evidence type="ECO:0000259" key="4">
    <source>
        <dbReference type="PROSITE" id="PS50110"/>
    </source>
</evidence>
<keyword evidence="1 3" id="KW-0597">Phosphoprotein</keyword>
<dbReference type="RefSeq" id="WP_322425131.1">
    <property type="nucleotide sequence ID" value="NZ_JAXQPW010000006.1"/>
</dbReference>
<reference evidence="5 6" key="1">
    <citation type="submission" date="2023-11" db="EMBL/GenBank/DDBJ databases">
        <title>Novel species in genus Nocardioides.</title>
        <authorList>
            <person name="Zhou H."/>
        </authorList>
    </citation>
    <scope>NUCLEOTIDE SEQUENCE [LARGE SCALE GENOMIC DNA]</scope>
    <source>
        <strain evidence="5 6">S-58</strain>
    </source>
</reference>
<dbReference type="EMBL" id="JAXQPW010000006">
    <property type="protein sequence ID" value="MDZ5663326.1"/>
    <property type="molecule type" value="Genomic_DNA"/>
</dbReference>
<feature type="modified residue" description="4-aspartylphosphate" evidence="3">
    <location>
        <position position="53"/>
    </location>
</feature>
<evidence type="ECO:0000256" key="3">
    <source>
        <dbReference type="PROSITE-ProRule" id="PRU00169"/>
    </source>
</evidence>
<keyword evidence="6" id="KW-1185">Reference proteome</keyword>
<dbReference type="Pfam" id="PF00072">
    <property type="entry name" value="Response_reg"/>
    <property type="match status" value="1"/>
</dbReference>
<feature type="domain" description="Response regulatory" evidence="4">
    <location>
        <begin position="4"/>
        <end position="111"/>
    </location>
</feature>
<gene>
    <name evidence="5" type="ORF">SFC79_16245</name>
</gene>
<dbReference type="InterPro" id="IPR011006">
    <property type="entry name" value="CheY-like_superfamily"/>
</dbReference>
<dbReference type="Proteomes" id="UP001291999">
    <property type="component" value="Unassembled WGS sequence"/>
</dbReference>
<proteinExistence type="predicted"/>
<dbReference type="Gene3D" id="3.40.50.2300">
    <property type="match status" value="1"/>
</dbReference>
<sequence length="117" mass="12989">MSMTSLVADDDPDIRDFICFVLQRAGHDVAVAADGFEAWTSASEAEFDLIVLDHHMPRMTGLEVAERLRITRPDARVLLMSGDQDVAYRHPHFLSKPFNRLELTDAVAALMGHPAQG</sequence>
<evidence type="ECO:0000313" key="5">
    <source>
        <dbReference type="EMBL" id="MDZ5663326.1"/>
    </source>
</evidence>